<protein>
    <recommendedName>
        <fullName evidence="1">Calcineurin-like phosphoesterase domain-containing protein</fullName>
    </recommendedName>
</protein>
<dbReference type="InterPro" id="IPR029052">
    <property type="entry name" value="Metallo-depent_PP-like"/>
</dbReference>
<organism evidence="2">
    <name type="scientific">viral metagenome</name>
    <dbReference type="NCBI Taxonomy" id="1070528"/>
    <lineage>
        <taxon>unclassified sequences</taxon>
        <taxon>metagenomes</taxon>
        <taxon>organismal metagenomes</taxon>
    </lineage>
</organism>
<evidence type="ECO:0000259" key="1">
    <source>
        <dbReference type="Pfam" id="PF00149"/>
    </source>
</evidence>
<reference evidence="2" key="1">
    <citation type="journal article" date="2020" name="Nature">
        <title>Giant virus diversity and host interactions through global metagenomics.</title>
        <authorList>
            <person name="Schulz F."/>
            <person name="Roux S."/>
            <person name="Paez-Espino D."/>
            <person name="Jungbluth S."/>
            <person name="Walsh D.A."/>
            <person name="Denef V.J."/>
            <person name="McMahon K.D."/>
            <person name="Konstantinidis K.T."/>
            <person name="Eloe-Fadrosh E.A."/>
            <person name="Kyrpides N.C."/>
            <person name="Woyke T."/>
        </authorList>
    </citation>
    <scope>NUCLEOTIDE SEQUENCE</scope>
    <source>
        <strain evidence="2">GVMAG-M-3300005589-24</strain>
    </source>
</reference>
<dbReference type="Pfam" id="PF00149">
    <property type="entry name" value="Metallophos"/>
    <property type="match status" value="1"/>
</dbReference>
<dbReference type="PANTHER" id="PTHR37844:SF1">
    <property type="entry name" value="CALCINEURIN-LIKE PHOSPHOESTERASE DOMAIN-CONTAINING PROTEIN"/>
    <property type="match status" value="1"/>
</dbReference>
<proteinExistence type="predicted"/>
<dbReference type="InterPro" id="IPR004843">
    <property type="entry name" value="Calcineurin-like_PHP"/>
</dbReference>
<dbReference type="PANTHER" id="PTHR37844">
    <property type="entry name" value="SER/THR PROTEIN PHOSPHATASE SUPERFAMILY (AFU_ORTHOLOGUE AFUA_1G14840)"/>
    <property type="match status" value="1"/>
</dbReference>
<dbReference type="AlphaFoldDB" id="A0A6C0EM69"/>
<feature type="domain" description="Calcineurin-like phosphoesterase" evidence="1">
    <location>
        <begin position="7"/>
        <end position="215"/>
    </location>
</feature>
<dbReference type="EMBL" id="MN738877">
    <property type="protein sequence ID" value="QHT29430.1"/>
    <property type="molecule type" value="Genomic_DNA"/>
</dbReference>
<dbReference type="Gene3D" id="3.60.21.10">
    <property type="match status" value="1"/>
</dbReference>
<dbReference type="SUPFAM" id="SSF56300">
    <property type="entry name" value="Metallo-dependent phosphatases"/>
    <property type="match status" value="1"/>
</dbReference>
<sequence>MVKFQIASDLHIEIGNEIPPALSLITPSAEILILAGDIGRIHKYEQLKAFLTDLCQHFQYVLYIMGNHEYYRVKNHPDITMSELMNKMNSIQQSIPNLYVLNRTSVIFDDVCVIGCTLWSQALVNIPSYIVRVKGMNTQYYNEIHRQDVKYIEKMIRYCNANNLKLLVVTHHVPSYSLLKNKKATDRFKSLYASHLDHLLDSKRVHTWVCGHIHTNFDLRSKNGTRLVGNQKGKPRDKITDYDKAKVISV</sequence>
<dbReference type="GO" id="GO:0016787">
    <property type="term" value="F:hydrolase activity"/>
    <property type="evidence" value="ECO:0007669"/>
    <property type="project" value="InterPro"/>
</dbReference>
<name>A0A6C0EM69_9ZZZZ</name>
<accession>A0A6C0EM69</accession>
<evidence type="ECO:0000313" key="2">
    <source>
        <dbReference type="EMBL" id="QHT29430.1"/>
    </source>
</evidence>